<dbReference type="Proteomes" id="UP000255207">
    <property type="component" value="Unassembled WGS sequence"/>
</dbReference>
<evidence type="ECO:0000313" key="2">
    <source>
        <dbReference type="EMBL" id="RDJ23773.1"/>
    </source>
</evidence>
<comment type="caution">
    <text evidence="2">The sequence shown here is derived from an EMBL/GenBank/DDBJ whole genome shotgun (WGS) entry which is preliminary data.</text>
</comment>
<name>A0A370L4H5_9HYPH</name>
<feature type="chain" id="PRO_5030068366" evidence="1">
    <location>
        <begin position="21"/>
        <end position="92"/>
    </location>
</feature>
<feature type="signal peptide" evidence="1">
    <location>
        <begin position="1"/>
        <end position="20"/>
    </location>
</feature>
<reference evidence="3" key="1">
    <citation type="submission" date="2018-07" db="EMBL/GenBank/DDBJ databases">
        <authorList>
            <person name="Safronova V.I."/>
            <person name="Chirak E.R."/>
            <person name="Sazanova A.L."/>
        </authorList>
    </citation>
    <scope>NUCLEOTIDE SEQUENCE [LARGE SCALE GENOMIC DNA]</scope>
    <source>
        <strain evidence="3">RCAM04685</strain>
    </source>
</reference>
<protein>
    <submittedName>
        <fullName evidence="2">Uncharacterized protein</fullName>
    </submittedName>
</protein>
<dbReference type="OrthoDB" id="8163874at2"/>
<evidence type="ECO:0000313" key="3">
    <source>
        <dbReference type="Proteomes" id="UP000255207"/>
    </source>
</evidence>
<gene>
    <name evidence="2" type="ORF">DWE98_16685</name>
</gene>
<keyword evidence="3" id="KW-1185">Reference proteome</keyword>
<sequence>MLARLVIATLLTAGALAASALQGHAFWKRSHWDACNDAPTEAERTRLKCWIFEPVDEFPAGAIGVEGWYGVRPFGAHRPGSRGGGPVVRRLG</sequence>
<dbReference type="RefSeq" id="WP_114830398.1">
    <property type="nucleotide sequence ID" value="NZ_QQTO01000035.1"/>
</dbReference>
<dbReference type="AlphaFoldDB" id="A0A370L4H5"/>
<dbReference type="EMBL" id="QQTP01000008">
    <property type="protein sequence ID" value="RDJ23773.1"/>
    <property type="molecule type" value="Genomic_DNA"/>
</dbReference>
<keyword evidence="1" id="KW-0732">Signal</keyword>
<organism evidence="2 3">
    <name type="scientific">Bosea caraganae</name>
    <dbReference type="NCBI Taxonomy" id="2763117"/>
    <lineage>
        <taxon>Bacteria</taxon>
        <taxon>Pseudomonadati</taxon>
        <taxon>Pseudomonadota</taxon>
        <taxon>Alphaproteobacteria</taxon>
        <taxon>Hyphomicrobiales</taxon>
        <taxon>Boseaceae</taxon>
        <taxon>Bosea</taxon>
    </lineage>
</organism>
<proteinExistence type="predicted"/>
<accession>A0A370L4H5</accession>
<evidence type="ECO:0000256" key="1">
    <source>
        <dbReference type="SAM" id="SignalP"/>
    </source>
</evidence>